<dbReference type="OrthoDB" id="10532553at2759"/>
<evidence type="ECO:0000313" key="3">
    <source>
        <dbReference type="Proteomes" id="UP000237000"/>
    </source>
</evidence>
<dbReference type="Proteomes" id="UP000237000">
    <property type="component" value="Unassembled WGS sequence"/>
</dbReference>
<gene>
    <name evidence="2" type="ORF">TorRG33x02_007000</name>
</gene>
<organism evidence="2 3">
    <name type="scientific">Trema orientale</name>
    <name type="common">Charcoal tree</name>
    <name type="synonym">Celtis orientalis</name>
    <dbReference type="NCBI Taxonomy" id="63057"/>
    <lineage>
        <taxon>Eukaryota</taxon>
        <taxon>Viridiplantae</taxon>
        <taxon>Streptophyta</taxon>
        <taxon>Embryophyta</taxon>
        <taxon>Tracheophyta</taxon>
        <taxon>Spermatophyta</taxon>
        <taxon>Magnoliopsida</taxon>
        <taxon>eudicotyledons</taxon>
        <taxon>Gunneridae</taxon>
        <taxon>Pentapetalae</taxon>
        <taxon>rosids</taxon>
        <taxon>fabids</taxon>
        <taxon>Rosales</taxon>
        <taxon>Cannabaceae</taxon>
        <taxon>Trema</taxon>
    </lineage>
</organism>
<proteinExistence type="predicted"/>
<accession>A0A2P5G0D0</accession>
<feature type="compositionally biased region" description="Polar residues" evidence="1">
    <location>
        <begin position="64"/>
        <end position="73"/>
    </location>
</feature>
<feature type="region of interest" description="Disordered" evidence="1">
    <location>
        <begin position="64"/>
        <end position="100"/>
    </location>
</feature>
<evidence type="ECO:0000313" key="2">
    <source>
        <dbReference type="EMBL" id="POO03495.1"/>
    </source>
</evidence>
<protein>
    <submittedName>
        <fullName evidence="2">Uncharacterized protein</fullName>
    </submittedName>
</protein>
<dbReference type="InParanoid" id="A0A2P5G0D0"/>
<sequence>MPTSLCYNSLLFPHPDWSGPVPHLAPNGLHCSKLLNQSNPNLGLTLTSHMYHLSSSSLRNLFTTGDPISSLSQEFPVPKSNTKPPDEDDEEGKGEESSSLELGFASFGASGFESMSKVEFWSSVLVFGFVEQRAREKE</sequence>
<comment type="caution">
    <text evidence="2">The sequence shown here is derived from an EMBL/GenBank/DDBJ whole genome shotgun (WGS) entry which is preliminary data.</text>
</comment>
<reference evidence="3" key="1">
    <citation type="submission" date="2016-06" db="EMBL/GenBank/DDBJ databases">
        <title>Parallel loss of symbiosis genes in relatives of nitrogen-fixing non-legume Parasponia.</title>
        <authorList>
            <person name="Van Velzen R."/>
            <person name="Holmer R."/>
            <person name="Bu F."/>
            <person name="Rutten L."/>
            <person name="Van Zeijl A."/>
            <person name="Liu W."/>
            <person name="Santuari L."/>
            <person name="Cao Q."/>
            <person name="Sharma T."/>
            <person name="Shen D."/>
            <person name="Roswanjaya Y."/>
            <person name="Wardhani T."/>
            <person name="Kalhor M.S."/>
            <person name="Jansen J."/>
            <person name="Van den Hoogen J."/>
            <person name="Gungor B."/>
            <person name="Hartog M."/>
            <person name="Hontelez J."/>
            <person name="Verver J."/>
            <person name="Yang W.-C."/>
            <person name="Schijlen E."/>
            <person name="Repin R."/>
            <person name="Schilthuizen M."/>
            <person name="Schranz E."/>
            <person name="Heidstra R."/>
            <person name="Miyata K."/>
            <person name="Fedorova E."/>
            <person name="Kohlen W."/>
            <person name="Bisseling T."/>
            <person name="Smit S."/>
            <person name="Geurts R."/>
        </authorList>
    </citation>
    <scope>NUCLEOTIDE SEQUENCE [LARGE SCALE GENOMIC DNA]</scope>
    <source>
        <strain evidence="3">cv. RG33-2</strain>
    </source>
</reference>
<keyword evidence="3" id="KW-1185">Reference proteome</keyword>
<dbReference type="AlphaFoldDB" id="A0A2P5G0D0"/>
<name>A0A2P5G0D0_TREOI</name>
<dbReference type="EMBL" id="JXTC01000002">
    <property type="protein sequence ID" value="POO03495.1"/>
    <property type="molecule type" value="Genomic_DNA"/>
</dbReference>
<evidence type="ECO:0000256" key="1">
    <source>
        <dbReference type="SAM" id="MobiDB-lite"/>
    </source>
</evidence>